<keyword evidence="2" id="KW-0472">Membrane</keyword>
<feature type="compositionally biased region" description="Basic residues" evidence="1">
    <location>
        <begin position="898"/>
        <end position="909"/>
    </location>
</feature>
<feature type="region of interest" description="Disordered" evidence="1">
    <location>
        <begin position="486"/>
        <end position="702"/>
    </location>
</feature>
<accession>A0A6F9DHZ0</accession>
<reference evidence="3" key="1">
    <citation type="submission" date="2020-04" db="EMBL/GenBank/DDBJ databases">
        <authorList>
            <person name="Neveu A P."/>
        </authorList>
    </citation>
    <scope>NUCLEOTIDE SEQUENCE</scope>
    <source>
        <tissue evidence="3">Whole embryo</tissue>
    </source>
</reference>
<feature type="region of interest" description="Disordered" evidence="1">
    <location>
        <begin position="791"/>
        <end position="926"/>
    </location>
</feature>
<feature type="compositionally biased region" description="Polar residues" evidence="1">
    <location>
        <begin position="827"/>
        <end position="843"/>
    </location>
</feature>
<keyword evidence="2" id="KW-1133">Transmembrane helix</keyword>
<keyword evidence="2" id="KW-0812">Transmembrane</keyword>
<evidence type="ECO:0000256" key="1">
    <source>
        <dbReference type="SAM" id="MobiDB-lite"/>
    </source>
</evidence>
<feature type="compositionally biased region" description="Polar residues" evidence="1">
    <location>
        <begin position="687"/>
        <end position="702"/>
    </location>
</feature>
<dbReference type="EMBL" id="LR787215">
    <property type="protein sequence ID" value="CAB3263077.1"/>
    <property type="molecule type" value="mRNA"/>
</dbReference>
<evidence type="ECO:0000313" key="3">
    <source>
        <dbReference type="EMBL" id="CAB3263077.1"/>
    </source>
</evidence>
<feature type="transmembrane region" description="Helical" evidence="2">
    <location>
        <begin position="65"/>
        <end position="87"/>
    </location>
</feature>
<feature type="transmembrane region" description="Helical" evidence="2">
    <location>
        <begin position="217"/>
        <end position="236"/>
    </location>
</feature>
<feature type="compositionally biased region" description="Basic residues" evidence="1">
    <location>
        <begin position="583"/>
        <end position="608"/>
    </location>
</feature>
<feature type="compositionally biased region" description="Polar residues" evidence="1">
    <location>
        <begin position="618"/>
        <end position="631"/>
    </location>
</feature>
<feature type="compositionally biased region" description="Basic and acidic residues" evidence="1">
    <location>
        <begin position="647"/>
        <end position="663"/>
    </location>
</feature>
<protein>
    <submittedName>
        <fullName evidence="3">Uncharacterized protein LOC100187501</fullName>
    </submittedName>
</protein>
<feature type="transmembrane region" description="Helical" evidence="2">
    <location>
        <begin position="282"/>
        <end position="304"/>
    </location>
</feature>
<sequence>MCLSFVTSTVTLATLKITCSPRNAMYQPFIRTILQALMIFEVQSIIAESISNQQLCRSISKLPKLVLLVNAIALIAPMAVTLISSAYELTSTSGNDVFVAYTPFDSTYITYNTSQTTLTYETPENSTQPPSSTFGVYKHPDDPLLLLEPLFIPNAEDRSFQQQEKQSELQKQIEMISEQTGTTVGLYERILMIKYLEEVDKYESYTHVCWMTWPSSGLLITYIIVTLSSCYGYALALRELRHLKYTSTTKVVPLESWLACVVRPTVITVTLLKWIAVSLEWHSFHCLYTICIAMCIIPFLYAILIGPRRCNRSGAMKRGFLSKRFEKLSYRGLQTATDCRRRNIGSYSVGFNLGLTTNFETQRYNMLQLEETRPSLVRGGDVIINQNLSDFVRERDVTKEHGVFDADSRDLKSNDVKRTSNSTESEDEGYGVIKRFDVVDVAADLAKCKLETNRGSVFDDSDYDEVMDFMASPTSSTCEETKVIEEATIPESSPTCEDPDLDNSSKRSSAASQVESVASSGTLSSSGVESSDEKPNPKYASLDIAKILHTRKRIQHSLHTPQANEIKPEPAEEEPPTSNTMVTKKKSSSVYKRHTHYGTLGRRSKSSSKRASSISRPLSGSENDYTDSANYQPGDYSTFDPSRSRKIHENHFTFERPKSRDSDSDGNSDTNRSSGGFEGGSKRWSRLSANSQNSDKAISISPQKGPFKAFRRFVYSTSSANVNSTGPLSHEEKKAMIQICVADANSNNNNSSHPNVEDNMTRGEYAMHHDAKKNSYSCIPVGSVDATAEYSFSPRTDSSPRRDTHSLLRKLSKKSSPTRGRDPRRSSLPSQSMYDVRSTSQPPVNDVTPPRFQYGDGSQPRSDIESRVMESVERNDRSKSEGKSLQKSGSLKRLFSFAKRRPSVKKSPVKRRDTEPASTMNKSLSYSSPQLSVFAVNSPGTRTSKAGLAQKLVF</sequence>
<feature type="compositionally biased region" description="Polar residues" evidence="1">
    <location>
        <begin position="665"/>
        <end position="674"/>
    </location>
</feature>
<name>A0A6F9DHZ0_9ASCI</name>
<feature type="compositionally biased region" description="Basic and acidic residues" evidence="1">
    <location>
        <begin position="862"/>
        <end position="884"/>
    </location>
</feature>
<proteinExistence type="evidence at transcript level"/>
<organism evidence="3">
    <name type="scientific">Phallusia mammillata</name>
    <dbReference type="NCBI Taxonomy" id="59560"/>
    <lineage>
        <taxon>Eukaryota</taxon>
        <taxon>Metazoa</taxon>
        <taxon>Chordata</taxon>
        <taxon>Tunicata</taxon>
        <taxon>Ascidiacea</taxon>
        <taxon>Phlebobranchia</taxon>
        <taxon>Ascidiidae</taxon>
        <taxon>Phallusia</taxon>
    </lineage>
</organism>
<dbReference type="AlphaFoldDB" id="A0A6F9DHZ0"/>
<evidence type="ECO:0000256" key="2">
    <source>
        <dbReference type="SAM" id="Phobius"/>
    </source>
</evidence>
<gene>
    <name evidence="3" type="primary">LOC100187501</name>
</gene>
<feature type="compositionally biased region" description="Polar residues" evidence="1">
    <location>
        <begin position="916"/>
        <end position="926"/>
    </location>
</feature>
<feature type="compositionally biased region" description="Low complexity" evidence="1">
    <location>
        <begin position="508"/>
        <end position="529"/>
    </location>
</feature>